<dbReference type="AlphaFoldDB" id="A0A1B7NEU5"/>
<organism evidence="2 3">
    <name type="scientific">Rhizopogon vinicolor AM-OR11-026</name>
    <dbReference type="NCBI Taxonomy" id="1314800"/>
    <lineage>
        <taxon>Eukaryota</taxon>
        <taxon>Fungi</taxon>
        <taxon>Dikarya</taxon>
        <taxon>Basidiomycota</taxon>
        <taxon>Agaricomycotina</taxon>
        <taxon>Agaricomycetes</taxon>
        <taxon>Agaricomycetidae</taxon>
        <taxon>Boletales</taxon>
        <taxon>Suillineae</taxon>
        <taxon>Rhizopogonaceae</taxon>
        <taxon>Rhizopogon</taxon>
    </lineage>
</organism>
<dbReference type="InParanoid" id="A0A1B7NEU5"/>
<evidence type="ECO:0000256" key="1">
    <source>
        <dbReference type="SAM" id="MobiDB-lite"/>
    </source>
</evidence>
<dbReference type="OrthoDB" id="2693196at2759"/>
<dbReference type="EMBL" id="KV448138">
    <property type="protein sequence ID" value="OAX43428.1"/>
    <property type="molecule type" value="Genomic_DNA"/>
</dbReference>
<evidence type="ECO:0000313" key="3">
    <source>
        <dbReference type="Proteomes" id="UP000092154"/>
    </source>
</evidence>
<evidence type="ECO:0000313" key="2">
    <source>
        <dbReference type="EMBL" id="OAX43428.1"/>
    </source>
</evidence>
<dbReference type="Proteomes" id="UP000092154">
    <property type="component" value="Unassembled WGS sequence"/>
</dbReference>
<proteinExistence type="predicted"/>
<name>A0A1B7NEU5_9AGAM</name>
<feature type="region of interest" description="Disordered" evidence="1">
    <location>
        <begin position="77"/>
        <end position="110"/>
    </location>
</feature>
<accession>A0A1B7NEU5</accession>
<gene>
    <name evidence="2" type="ORF">K503DRAFT_155340</name>
</gene>
<keyword evidence="3" id="KW-1185">Reference proteome</keyword>
<protein>
    <submittedName>
        <fullName evidence="2">Uncharacterized protein</fullName>
    </submittedName>
</protein>
<reference evidence="2 3" key="1">
    <citation type="submission" date="2016-06" db="EMBL/GenBank/DDBJ databases">
        <title>Comparative genomics of the ectomycorrhizal sister species Rhizopogon vinicolor and Rhizopogon vesiculosus (Basidiomycota: Boletales) reveals a divergence of the mating type B locus.</title>
        <authorList>
            <consortium name="DOE Joint Genome Institute"/>
            <person name="Mujic A.B."/>
            <person name="Kuo A."/>
            <person name="Tritt A."/>
            <person name="Lipzen A."/>
            <person name="Chen C."/>
            <person name="Johnson J."/>
            <person name="Sharma A."/>
            <person name="Barry K."/>
            <person name="Grigoriev I.V."/>
            <person name="Spatafora J.W."/>
        </authorList>
    </citation>
    <scope>NUCLEOTIDE SEQUENCE [LARGE SCALE GENOMIC DNA]</scope>
    <source>
        <strain evidence="2 3">AM-OR11-026</strain>
    </source>
</reference>
<sequence>MVIEVTISTALLLDSVYYLLRPFCLIQMHFPWEKVLPKFIVLHMRCSTKYLSRQSNSTVIYQEGDGPIPSVIITTSPSPSTPISKLSPQPTVPVSREPGHEVSSNASSTQSYGRQASDMVQLSLPLLQAVSGAIPLAGPPMQAIINGLLIILQNIDRRSQNRADISSLKLRLNRLCWYICNAPTARDSGEQSRRDSLTRYTC</sequence>